<dbReference type="OMA" id="SPHACIY"/>
<dbReference type="Pfam" id="PF20150">
    <property type="entry name" value="2EXR"/>
    <property type="match status" value="1"/>
</dbReference>
<proteinExistence type="predicted"/>
<gene>
    <name evidence="2" type="ORF">GLAREA_04765</name>
</gene>
<evidence type="ECO:0000259" key="1">
    <source>
        <dbReference type="Pfam" id="PF20150"/>
    </source>
</evidence>
<dbReference type="Proteomes" id="UP000016922">
    <property type="component" value="Unassembled WGS sequence"/>
</dbReference>
<keyword evidence="3" id="KW-1185">Reference proteome</keyword>
<name>S3CSC6_GLAL2</name>
<dbReference type="PANTHER" id="PTHR35910">
    <property type="entry name" value="2EXR DOMAIN-CONTAINING PROTEIN"/>
    <property type="match status" value="1"/>
</dbReference>
<dbReference type="InterPro" id="IPR045518">
    <property type="entry name" value="2EXR"/>
</dbReference>
<reference evidence="2 3" key="1">
    <citation type="journal article" date="2013" name="BMC Genomics">
        <title>Genomics-driven discovery of the pneumocandin biosynthetic gene cluster in the fungus Glarea lozoyensis.</title>
        <authorList>
            <person name="Chen L."/>
            <person name="Yue Q."/>
            <person name="Zhang X."/>
            <person name="Xiang M."/>
            <person name="Wang C."/>
            <person name="Li S."/>
            <person name="Che Y."/>
            <person name="Ortiz-Lopez F.J."/>
            <person name="Bills G.F."/>
            <person name="Liu X."/>
            <person name="An Z."/>
        </authorList>
    </citation>
    <scope>NUCLEOTIDE SEQUENCE [LARGE SCALE GENOMIC DNA]</scope>
    <source>
        <strain evidence="3">ATCC 20868 / MF5171</strain>
    </source>
</reference>
<protein>
    <recommendedName>
        <fullName evidence="1">2EXR domain-containing protein</fullName>
    </recommendedName>
</protein>
<evidence type="ECO:0000313" key="3">
    <source>
        <dbReference type="Proteomes" id="UP000016922"/>
    </source>
</evidence>
<dbReference type="OrthoDB" id="3473305at2759"/>
<dbReference type="PANTHER" id="PTHR35910:SF1">
    <property type="entry name" value="2EXR DOMAIN-CONTAINING PROTEIN"/>
    <property type="match status" value="1"/>
</dbReference>
<dbReference type="eggNOG" id="ENOG502SSSZ">
    <property type="taxonomic scope" value="Eukaryota"/>
</dbReference>
<dbReference type="RefSeq" id="XP_008085333.1">
    <property type="nucleotide sequence ID" value="XM_008087142.1"/>
</dbReference>
<dbReference type="AlphaFoldDB" id="S3CSC6"/>
<organism evidence="2 3">
    <name type="scientific">Glarea lozoyensis (strain ATCC 20868 / MF5171)</name>
    <dbReference type="NCBI Taxonomy" id="1116229"/>
    <lineage>
        <taxon>Eukaryota</taxon>
        <taxon>Fungi</taxon>
        <taxon>Dikarya</taxon>
        <taxon>Ascomycota</taxon>
        <taxon>Pezizomycotina</taxon>
        <taxon>Leotiomycetes</taxon>
        <taxon>Helotiales</taxon>
        <taxon>Helotiaceae</taxon>
        <taxon>Glarea</taxon>
    </lineage>
</organism>
<dbReference type="HOGENOM" id="CLU_071377_2_0_1"/>
<feature type="domain" description="2EXR" evidence="1">
    <location>
        <begin position="23"/>
        <end position="112"/>
    </location>
</feature>
<dbReference type="KEGG" id="glz:GLAREA_04765"/>
<dbReference type="EMBL" id="KE145369">
    <property type="protein sequence ID" value="EPE27974.1"/>
    <property type="molecule type" value="Genomic_DNA"/>
</dbReference>
<accession>S3CSC6</accession>
<sequence>MTNMDKDNSAIPYEPYTTPLTKFHLFPHLPQELRLEIWNIILAEPRQIKIDCKKRRILQRRVVDSWTTDTPIPALLHVCSESRYLGLSYYKPYFSTKTCSKAIYLNFERDAIFFQDGILSYLTGEEKRGVQKLVLETKDVAYFGHFNLDFIVQMESLRELEIWGDGANLPSWYDNERYLRNIRGDFEEARNTDPGWECPRVRLMNSKTNREDGIIEGGALIPGWTPADREDGDEIPRRVEIFNW</sequence>
<evidence type="ECO:0000313" key="2">
    <source>
        <dbReference type="EMBL" id="EPE27974.1"/>
    </source>
</evidence>
<dbReference type="GeneID" id="19463820"/>